<name>A0A9P1CPB5_9DINO</name>
<protein>
    <submittedName>
        <fullName evidence="6">Glucuronosyltransferase</fullName>
    </submittedName>
</protein>
<feature type="compositionally biased region" description="Basic and acidic residues" evidence="2">
    <location>
        <begin position="169"/>
        <end position="188"/>
    </location>
</feature>
<evidence type="ECO:0000313" key="5">
    <source>
        <dbReference type="EMBL" id="CAL1148440.1"/>
    </source>
</evidence>
<dbReference type="Pfam" id="PF03016">
    <property type="entry name" value="Exostosin_GT47"/>
    <property type="match status" value="1"/>
</dbReference>
<dbReference type="PANTHER" id="PTHR11062">
    <property type="entry name" value="EXOSTOSIN HEPARAN SULFATE GLYCOSYLTRANSFERASE -RELATED"/>
    <property type="match status" value="1"/>
</dbReference>
<evidence type="ECO:0000256" key="2">
    <source>
        <dbReference type="SAM" id="MobiDB-lite"/>
    </source>
</evidence>
<dbReference type="PANTHER" id="PTHR11062:SF281">
    <property type="entry name" value="EXOSTOSIN-LIKE 2"/>
    <property type="match status" value="1"/>
</dbReference>
<gene>
    <name evidence="4" type="ORF">C1SCF055_LOCUS21666</name>
</gene>
<proteinExistence type="inferred from homology"/>
<dbReference type="InterPro" id="IPR040911">
    <property type="entry name" value="Exostosin_GT47"/>
</dbReference>
<comment type="caution">
    <text evidence="4">The sequence shown here is derived from an EMBL/GenBank/DDBJ whole genome shotgun (WGS) entry which is preliminary data.</text>
</comment>
<feature type="region of interest" description="Disordered" evidence="2">
    <location>
        <begin position="167"/>
        <end position="192"/>
    </location>
</feature>
<dbReference type="OrthoDB" id="407747at2759"/>
<feature type="domain" description="Exostosin GT47" evidence="3">
    <location>
        <begin position="344"/>
        <end position="601"/>
    </location>
</feature>
<dbReference type="EMBL" id="CAMXCT010002028">
    <property type="protein sequence ID" value="CAI3995065.1"/>
    <property type="molecule type" value="Genomic_DNA"/>
</dbReference>
<reference evidence="4" key="1">
    <citation type="submission" date="2022-10" db="EMBL/GenBank/DDBJ databases">
        <authorList>
            <person name="Chen Y."/>
            <person name="Dougan E. K."/>
            <person name="Chan C."/>
            <person name="Rhodes N."/>
            <person name="Thang M."/>
        </authorList>
    </citation>
    <scope>NUCLEOTIDE SEQUENCE</scope>
</reference>
<dbReference type="Proteomes" id="UP001152797">
    <property type="component" value="Unassembled WGS sequence"/>
</dbReference>
<reference evidence="5" key="2">
    <citation type="submission" date="2024-04" db="EMBL/GenBank/DDBJ databases">
        <authorList>
            <person name="Chen Y."/>
            <person name="Shah S."/>
            <person name="Dougan E. K."/>
            <person name="Thang M."/>
            <person name="Chan C."/>
        </authorList>
    </citation>
    <scope>NUCLEOTIDE SEQUENCE [LARGE SCALE GENOMIC DNA]</scope>
</reference>
<evidence type="ECO:0000313" key="4">
    <source>
        <dbReference type="EMBL" id="CAI3995065.1"/>
    </source>
</evidence>
<sequence length="648" mass="74352">MTDPAQLQQLRIWGRVIGGTIHTSQEIWVTASGRVLRCDNRKSGIRRKYGPIPAWILDGGFETMLQEHWTFLVSESESIARLWGLDEVRVDWFLGCPDLGPRICEVTWMGTGDRIPPRLQLPVAQAFFAGHRQRAAVKANEAIPETAENESMTRSAFFQPRQAALATEATERGPRSKDAQEERKEEQQTLHVSGPRVDRSLVFVGTALGWIGVKNMVDSWVDLELKQSRVWLTSQWRLAKLYNAILDADAVEEHIQEEAKEAEWWPDTCLSEVGVQSLEDQDDEDDEDDEEEEERHDLVIYPSLLGLSDAHNCYGSQLRFFIYELVDWTPAGNAERGVLHCQHGQWGLEALIPWWFRAGTCVTSNPEEADYFLVPWHTWCDRMIFRMNQSREPIGDISAVYLDLMHRKEELLPHWSRQLGRDHIFIFSDQGLNFFPEWRDHISHSVFLTTEALTPSCGPSCFNPWKDVVVPGHPDYYRFRRMREVNLPSHQRDLLFNFHGRHPGFGPSYYKDNVVRGKIIDTFTGVHGVSVGGFVEGYFEIMGASHFCLVPMGTSSWTNHLYESFFAGCIPVILSDSFGVPFQGDINWEDFSIKWPMADVDMGLYHYLLSMPREKLFRMKAAVDAHACWFDYHQTLEAGQNCPLAMTS</sequence>
<accession>A0A9P1CPB5</accession>
<evidence type="ECO:0000313" key="6">
    <source>
        <dbReference type="EMBL" id="CAL4782377.1"/>
    </source>
</evidence>
<comment type="similarity">
    <text evidence="1">Belongs to the glycosyltransferase 47 family.</text>
</comment>
<dbReference type="EMBL" id="CAMXCT030002028">
    <property type="protein sequence ID" value="CAL4782377.1"/>
    <property type="molecule type" value="Genomic_DNA"/>
</dbReference>
<dbReference type="AlphaFoldDB" id="A0A9P1CPB5"/>
<dbReference type="EMBL" id="CAMXCT020002028">
    <property type="protein sequence ID" value="CAL1148440.1"/>
    <property type="molecule type" value="Genomic_DNA"/>
</dbReference>
<dbReference type="InterPro" id="IPR004263">
    <property type="entry name" value="Exostosin"/>
</dbReference>
<evidence type="ECO:0000256" key="1">
    <source>
        <dbReference type="ARBA" id="ARBA00010271"/>
    </source>
</evidence>
<evidence type="ECO:0000313" key="7">
    <source>
        <dbReference type="Proteomes" id="UP001152797"/>
    </source>
</evidence>
<organism evidence="4">
    <name type="scientific">Cladocopium goreaui</name>
    <dbReference type="NCBI Taxonomy" id="2562237"/>
    <lineage>
        <taxon>Eukaryota</taxon>
        <taxon>Sar</taxon>
        <taxon>Alveolata</taxon>
        <taxon>Dinophyceae</taxon>
        <taxon>Suessiales</taxon>
        <taxon>Symbiodiniaceae</taxon>
        <taxon>Cladocopium</taxon>
    </lineage>
</organism>
<dbReference type="GO" id="GO:0016757">
    <property type="term" value="F:glycosyltransferase activity"/>
    <property type="evidence" value="ECO:0007669"/>
    <property type="project" value="InterPro"/>
</dbReference>
<evidence type="ECO:0000259" key="3">
    <source>
        <dbReference type="Pfam" id="PF03016"/>
    </source>
</evidence>
<keyword evidence="7" id="KW-1185">Reference proteome</keyword>